<protein>
    <submittedName>
        <fullName evidence="1">Uncharacterized protein</fullName>
    </submittedName>
</protein>
<dbReference type="Proteomes" id="UP000051451">
    <property type="component" value="Unassembled WGS sequence"/>
</dbReference>
<keyword evidence="2" id="KW-1185">Reference proteome</keyword>
<evidence type="ECO:0000313" key="1">
    <source>
        <dbReference type="EMBL" id="KRM05991.1"/>
    </source>
</evidence>
<accession>A0A0R1VK98</accession>
<name>A0A0R1VK98_9LACO</name>
<dbReference type="PATRIC" id="fig|1423750.3.peg.878"/>
<proteinExistence type="predicted"/>
<gene>
    <name evidence="1" type="ORF">FC89_GL000855</name>
</gene>
<sequence>MIFLKKKRRLLDLLKTTVQMIDLIKNKNQSEVINNCQEAVKTIADSLEGELAEGETVFNDLQTMYDLLTLIDQQQVDLTSELIFKMKQLLVLIVDKLDKLIPVKLNIAFMPYKVTMWDSLASIYEAAKQDPDCTAKIIPIPYYEIAADKTTSVYEGDLFPNDIPIVPYNEYDLAKEEPDIIFIHNAYDQYNDFTQVNKRFFTSNLKQYTDMLVYVPYHITSFSKMAPNRPYITYAIPTMVNIDKIIVAGQFVKDAAIKYGIPEEKVLVLGSPKMDAVRQAIKDKKKIPKKWQKKLINKYVFALDTNCMDFVNNQFYEFAYIEQVFDATRMIPNCAVIWRPHPLTRISIAHYIPQMLSMYDNCITEIKSESSRYPNIILDDSSDYLSFFKASDAYISATNSLMAAYTLTDQPIIISAGKLGNSILLSDEAFYHFYDPNYPWYKIAKNLVNGKDPKKKLRHNLTSQIYSYTDGTSGKTIYQEIKKETILKMTGELK</sequence>
<dbReference type="InterPro" id="IPR043148">
    <property type="entry name" value="TagF_C"/>
</dbReference>
<dbReference type="OrthoDB" id="1662110at2"/>
<evidence type="ECO:0000313" key="2">
    <source>
        <dbReference type="Proteomes" id="UP000051451"/>
    </source>
</evidence>
<reference evidence="1 2" key="1">
    <citation type="journal article" date="2015" name="Genome Announc.">
        <title>Expanding the biotechnology potential of lactobacilli through comparative genomics of 213 strains and associated genera.</title>
        <authorList>
            <person name="Sun Z."/>
            <person name="Harris H.M."/>
            <person name="McCann A."/>
            <person name="Guo C."/>
            <person name="Argimon S."/>
            <person name="Zhang W."/>
            <person name="Yang X."/>
            <person name="Jeffery I.B."/>
            <person name="Cooney J.C."/>
            <person name="Kagawa T.F."/>
            <person name="Liu W."/>
            <person name="Song Y."/>
            <person name="Salvetti E."/>
            <person name="Wrobel A."/>
            <person name="Rasinkangas P."/>
            <person name="Parkhill J."/>
            <person name="Rea M.C."/>
            <person name="O'Sullivan O."/>
            <person name="Ritari J."/>
            <person name="Douillard F.P."/>
            <person name="Paul Ross R."/>
            <person name="Yang R."/>
            <person name="Briner A.E."/>
            <person name="Felis G.E."/>
            <person name="de Vos W.M."/>
            <person name="Barrangou R."/>
            <person name="Klaenhammer T.R."/>
            <person name="Caufield P.W."/>
            <person name="Cui Y."/>
            <person name="Zhang H."/>
            <person name="O'Toole P.W."/>
        </authorList>
    </citation>
    <scope>NUCLEOTIDE SEQUENCE [LARGE SCALE GENOMIC DNA]</scope>
    <source>
        <strain evidence="1 2">DSM 18630</strain>
    </source>
</reference>
<dbReference type="SUPFAM" id="SSF53756">
    <property type="entry name" value="UDP-Glycosyltransferase/glycogen phosphorylase"/>
    <property type="match status" value="1"/>
</dbReference>
<dbReference type="AlphaFoldDB" id="A0A0R1VK98"/>
<dbReference type="EMBL" id="AZGB01000016">
    <property type="protein sequence ID" value="KRM05991.1"/>
    <property type="molecule type" value="Genomic_DNA"/>
</dbReference>
<dbReference type="Gene3D" id="3.40.50.12580">
    <property type="match status" value="1"/>
</dbReference>
<dbReference type="GeneID" id="98318888"/>
<dbReference type="STRING" id="1423750.FC89_GL000855"/>
<organism evidence="1 2">
    <name type="scientific">Liquorilactobacillus ghanensis DSM 18630</name>
    <dbReference type="NCBI Taxonomy" id="1423750"/>
    <lineage>
        <taxon>Bacteria</taxon>
        <taxon>Bacillati</taxon>
        <taxon>Bacillota</taxon>
        <taxon>Bacilli</taxon>
        <taxon>Lactobacillales</taxon>
        <taxon>Lactobacillaceae</taxon>
        <taxon>Liquorilactobacillus</taxon>
    </lineage>
</organism>
<comment type="caution">
    <text evidence="1">The sequence shown here is derived from an EMBL/GenBank/DDBJ whole genome shotgun (WGS) entry which is preliminary data.</text>
</comment>
<dbReference type="RefSeq" id="WP_057871620.1">
    <property type="nucleotide sequence ID" value="NZ_AZGB01000016.1"/>
</dbReference>